<dbReference type="KEGG" id="cwa:CwatDRAFT_4712"/>
<gene>
    <name evidence="1" type="ORF">CwatDRAFT_4712</name>
</gene>
<dbReference type="Gene3D" id="1.10.8.1210">
    <property type="match status" value="1"/>
</dbReference>
<dbReference type="EMBL" id="AADV02000004">
    <property type="protein sequence ID" value="EAM51565.1"/>
    <property type="molecule type" value="Genomic_DNA"/>
</dbReference>
<reference evidence="1" key="2">
    <citation type="submission" date="2005-06" db="EMBL/GenBank/DDBJ databases">
        <title>Sequencing of the draft genome and assembly of Crocosphaera watsonii WH 8501.</title>
        <authorList>
            <consortium name="US DOE Joint Genome Institute (JGI-PGF)"/>
            <person name="Copeland A."/>
            <person name="Lucas S."/>
            <person name="Lapidus A."/>
            <person name="Barry K."/>
            <person name="Detter C."/>
            <person name="Glavina T."/>
            <person name="Hammon N."/>
            <person name="Israni S."/>
            <person name="Pitluck S."/>
            <person name="Richardson P."/>
        </authorList>
    </citation>
    <scope>NUCLEOTIDE SEQUENCE [LARGE SCALE GENOMIC DNA]</scope>
    <source>
        <strain evidence="1">WH 8501</strain>
    </source>
</reference>
<evidence type="ECO:0000313" key="2">
    <source>
        <dbReference type="Proteomes" id="UP000003922"/>
    </source>
</evidence>
<dbReference type="InterPro" id="IPR046346">
    <property type="entry name" value="Aminoacid_DH-like_N_sf"/>
</dbReference>
<reference evidence="1" key="1">
    <citation type="submission" date="2004-02" db="EMBL/GenBank/DDBJ databases">
        <authorList>
            <consortium name="DOE Joint Genome Institute"/>
        </authorList>
    </citation>
    <scope>NUCLEOTIDE SEQUENCE [LARGE SCALE GENOMIC DNA]</scope>
    <source>
        <strain evidence="1">WH 8501</strain>
    </source>
</reference>
<proteinExistence type="predicted"/>
<dbReference type="SUPFAM" id="SSF53223">
    <property type="entry name" value="Aminoacid dehydrogenase-like, N-terminal domain"/>
    <property type="match status" value="1"/>
</dbReference>
<organism evidence="1 2">
    <name type="scientific">Crocosphaera watsonii WH 8501</name>
    <dbReference type="NCBI Taxonomy" id="165597"/>
    <lineage>
        <taxon>Bacteria</taxon>
        <taxon>Bacillati</taxon>
        <taxon>Cyanobacteriota</taxon>
        <taxon>Cyanophyceae</taxon>
        <taxon>Oscillatoriophycideae</taxon>
        <taxon>Chroococcales</taxon>
        <taxon>Aphanothecaceae</taxon>
        <taxon>Crocosphaera</taxon>
    </lineage>
</organism>
<accession>Q4C654</accession>
<comment type="caution">
    <text evidence="1">The sequence shown here is derived from an EMBL/GenBank/DDBJ whole genome shotgun (WGS) entry which is preliminary data.</text>
</comment>
<evidence type="ECO:0000313" key="1">
    <source>
        <dbReference type="EMBL" id="EAM51565.1"/>
    </source>
</evidence>
<sequence length="59" mass="6610">MNGLLADASTRLEKALRYTRISEDAIERLKYPKTSLSVSIPVRMDDGSLRIFSRVPSAL</sequence>
<protein>
    <submittedName>
        <fullName evidence="1">NADP-specific glutamate dehydrogenase</fullName>
    </submittedName>
</protein>
<name>Q4C654_CROWT</name>
<dbReference type="Proteomes" id="UP000003922">
    <property type="component" value="Unassembled WGS sequence"/>
</dbReference>
<reference evidence="1" key="3">
    <citation type="submission" date="2016-12" db="EMBL/GenBank/DDBJ databases">
        <title>Annotation of the draft genome assembly of Crocosphaera watsonii WH 8501.</title>
        <authorList>
            <consortium name="US DOE Joint Genome Institute (JGI-ORNL)"/>
            <person name="Larimer F."/>
            <person name="Land M."/>
        </authorList>
    </citation>
    <scope>NUCLEOTIDE SEQUENCE</scope>
    <source>
        <strain evidence="1">WH 8501</strain>
    </source>
</reference>
<keyword evidence="2" id="KW-1185">Reference proteome</keyword>
<dbReference type="AlphaFoldDB" id="Q4C654"/>